<dbReference type="AlphaFoldDB" id="A0AAV4RXP7"/>
<name>A0AAV4RXP7_CAEEX</name>
<protein>
    <submittedName>
        <fullName evidence="1">Uncharacterized protein</fullName>
    </submittedName>
</protein>
<accession>A0AAV4RXP7</accession>
<comment type="caution">
    <text evidence="1">The sequence shown here is derived from an EMBL/GenBank/DDBJ whole genome shotgun (WGS) entry which is preliminary data.</text>
</comment>
<dbReference type="Proteomes" id="UP001054945">
    <property type="component" value="Unassembled WGS sequence"/>
</dbReference>
<evidence type="ECO:0000313" key="1">
    <source>
        <dbReference type="EMBL" id="GIY26434.1"/>
    </source>
</evidence>
<sequence>MSASSRFHTRQLFRASMQGAQPRKSSRYMPGGYEAADIGSIRFWLASELMPDGAPKVVTLLTSASFPWLVMLPYRFKILLMSNWPAGVVRVFNMKISNTCSENKAYEIHKNMVPWHLDI</sequence>
<keyword evidence="2" id="KW-1185">Reference proteome</keyword>
<organism evidence="1 2">
    <name type="scientific">Caerostris extrusa</name>
    <name type="common">Bark spider</name>
    <name type="synonym">Caerostris bankana</name>
    <dbReference type="NCBI Taxonomy" id="172846"/>
    <lineage>
        <taxon>Eukaryota</taxon>
        <taxon>Metazoa</taxon>
        <taxon>Ecdysozoa</taxon>
        <taxon>Arthropoda</taxon>
        <taxon>Chelicerata</taxon>
        <taxon>Arachnida</taxon>
        <taxon>Araneae</taxon>
        <taxon>Araneomorphae</taxon>
        <taxon>Entelegynae</taxon>
        <taxon>Araneoidea</taxon>
        <taxon>Araneidae</taxon>
        <taxon>Caerostris</taxon>
    </lineage>
</organism>
<evidence type="ECO:0000313" key="2">
    <source>
        <dbReference type="Proteomes" id="UP001054945"/>
    </source>
</evidence>
<proteinExistence type="predicted"/>
<reference evidence="1 2" key="1">
    <citation type="submission" date="2021-06" db="EMBL/GenBank/DDBJ databases">
        <title>Caerostris extrusa draft genome.</title>
        <authorList>
            <person name="Kono N."/>
            <person name="Arakawa K."/>
        </authorList>
    </citation>
    <scope>NUCLEOTIDE SEQUENCE [LARGE SCALE GENOMIC DNA]</scope>
</reference>
<gene>
    <name evidence="1" type="ORF">CEXT_807201</name>
</gene>
<dbReference type="EMBL" id="BPLR01008682">
    <property type="protein sequence ID" value="GIY26434.1"/>
    <property type="molecule type" value="Genomic_DNA"/>
</dbReference>